<comment type="similarity">
    <text evidence="1 9 11">Belongs to the peptidase A8 family.</text>
</comment>
<gene>
    <name evidence="9 13" type="primary">lspA</name>
    <name evidence="13" type="ORF">K6V98_00255</name>
</gene>
<keyword evidence="3 9" id="KW-0645">Protease</keyword>
<feature type="active site" evidence="9">
    <location>
        <position position="136"/>
    </location>
</feature>
<keyword evidence="2 9" id="KW-1003">Cell membrane</keyword>
<dbReference type="PANTHER" id="PTHR33695:SF1">
    <property type="entry name" value="LIPOPROTEIN SIGNAL PEPTIDASE"/>
    <property type="match status" value="1"/>
</dbReference>
<evidence type="ECO:0000256" key="11">
    <source>
        <dbReference type="RuleBase" id="RU004181"/>
    </source>
</evidence>
<feature type="transmembrane region" description="Helical" evidence="9">
    <location>
        <begin position="82"/>
        <end position="101"/>
    </location>
</feature>
<evidence type="ECO:0000256" key="9">
    <source>
        <dbReference type="HAMAP-Rule" id="MF_00161"/>
    </source>
</evidence>
<dbReference type="GO" id="GO:0004190">
    <property type="term" value="F:aspartic-type endopeptidase activity"/>
    <property type="evidence" value="ECO:0007669"/>
    <property type="project" value="UniProtKB-EC"/>
</dbReference>
<evidence type="ECO:0000313" key="14">
    <source>
        <dbReference type="Proteomes" id="UP000700908"/>
    </source>
</evidence>
<evidence type="ECO:0000256" key="12">
    <source>
        <dbReference type="SAM" id="MobiDB-lite"/>
    </source>
</evidence>
<keyword evidence="14" id="KW-1185">Reference proteome</keyword>
<feature type="compositionally biased region" description="Polar residues" evidence="12">
    <location>
        <begin position="205"/>
        <end position="219"/>
    </location>
</feature>
<evidence type="ECO:0000256" key="1">
    <source>
        <dbReference type="ARBA" id="ARBA00006139"/>
    </source>
</evidence>
<dbReference type="Proteomes" id="UP000700908">
    <property type="component" value="Unassembled WGS sequence"/>
</dbReference>
<keyword evidence="6 9" id="KW-0378">Hydrolase</keyword>
<dbReference type="PROSITE" id="PS00855">
    <property type="entry name" value="SPASE_II"/>
    <property type="match status" value="1"/>
</dbReference>
<keyword evidence="8 9" id="KW-0472">Membrane</keyword>
<protein>
    <recommendedName>
        <fullName evidence="9">Lipoprotein signal peptidase</fullName>
        <ecNumber evidence="9">3.4.23.36</ecNumber>
    </recommendedName>
    <alternativeName>
        <fullName evidence="9">Prolipoprotein signal peptidase</fullName>
    </alternativeName>
    <alternativeName>
        <fullName evidence="9">Signal peptidase II</fullName>
        <shortName evidence="9">SPase II</shortName>
    </alternativeName>
</protein>
<dbReference type="HAMAP" id="MF_00161">
    <property type="entry name" value="LspA"/>
    <property type="match status" value="1"/>
</dbReference>
<evidence type="ECO:0000256" key="4">
    <source>
        <dbReference type="ARBA" id="ARBA00022692"/>
    </source>
</evidence>
<feature type="transmembrane region" description="Helical" evidence="9">
    <location>
        <begin position="146"/>
        <end position="170"/>
    </location>
</feature>
<comment type="caution">
    <text evidence="13">The sequence shown here is derived from an EMBL/GenBank/DDBJ whole genome shotgun (WGS) entry which is preliminary data.</text>
</comment>
<evidence type="ECO:0000256" key="5">
    <source>
        <dbReference type="ARBA" id="ARBA00022750"/>
    </source>
</evidence>
<keyword evidence="5 9" id="KW-0064">Aspartyl protease</keyword>
<evidence type="ECO:0000256" key="8">
    <source>
        <dbReference type="ARBA" id="ARBA00023136"/>
    </source>
</evidence>
<evidence type="ECO:0000256" key="10">
    <source>
        <dbReference type="RuleBase" id="RU000594"/>
    </source>
</evidence>
<evidence type="ECO:0000256" key="2">
    <source>
        <dbReference type="ARBA" id="ARBA00022475"/>
    </source>
</evidence>
<dbReference type="Pfam" id="PF01252">
    <property type="entry name" value="Peptidase_A8"/>
    <property type="match status" value="1"/>
</dbReference>
<keyword evidence="7 9" id="KW-1133">Transmembrane helix</keyword>
<dbReference type="EMBL" id="JAIMFO010000004">
    <property type="protein sequence ID" value="MBY4796802.1"/>
    <property type="molecule type" value="Genomic_DNA"/>
</dbReference>
<dbReference type="InterPro" id="IPR001872">
    <property type="entry name" value="Peptidase_A8"/>
</dbReference>
<feature type="active site" evidence="9">
    <location>
        <position position="152"/>
    </location>
</feature>
<sequence length="229" mass="24067">MSEQVSTDKDPYTPFSPLRRWRFAVVVPIFVATLLADQLSKEAIRQAANGVLGWTQPLLPGFMSFTLTANTGAAFSLGEGKLGLFICIAVVSVLASGIYLVRARHVSWLEVCGLALVAGGAVGNALDRMLHGSVTDFLATDFINFPVFNIADIAITLGVLLAFIGFAVFVPASSPAKASHVKNVSAALRGDADASASRLSPEAASATQEGDRTPQTSPSEAGEDDRQDV</sequence>
<feature type="transmembrane region" description="Helical" evidence="9">
    <location>
        <begin position="20"/>
        <end position="37"/>
    </location>
</feature>
<reference evidence="13 14" key="1">
    <citation type="submission" date="2021-08" db="EMBL/GenBank/DDBJ databases">
        <title>Collinsella faecalis sp. nov. isolated from swine faeces.</title>
        <authorList>
            <person name="Oh B.S."/>
            <person name="Lee J.H."/>
        </authorList>
    </citation>
    <scope>NUCLEOTIDE SEQUENCE [LARGE SCALE GENOMIC DNA]</scope>
    <source>
        <strain evidence="13 14">AGMB00827</strain>
    </source>
</reference>
<comment type="pathway">
    <text evidence="9">Protein modification; lipoprotein biosynthesis (signal peptide cleavage).</text>
</comment>
<keyword evidence="4 9" id="KW-0812">Transmembrane</keyword>
<evidence type="ECO:0000313" key="13">
    <source>
        <dbReference type="EMBL" id="MBY4796802.1"/>
    </source>
</evidence>
<feature type="transmembrane region" description="Helical" evidence="9">
    <location>
        <begin position="108"/>
        <end position="126"/>
    </location>
</feature>
<name>A0ABS7MHP0_9ACTN</name>
<comment type="function">
    <text evidence="9 10">This protein specifically catalyzes the removal of signal peptides from prolipoproteins.</text>
</comment>
<accession>A0ABS7MHP0</accession>
<evidence type="ECO:0000256" key="3">
    <source>
        <dbReference type="ARBA" id="ARBA00022670"/>
    </source>
</evidence>
<dbReference type="PRINTS" id="PR00781">
    <property type="entry name" value="LIPOSIGPTASE"/>
</dbReference>
<dbReference type="NCBIfam" id="TIGR00077">
    <property type="entry name" value="lspA"/>
    <property type="match status" value="1"/>
</dbReference>
<evidence type="ECO:0000256" key="7">
    <source>
        <dbReference type="ARBA" id="ARBA00022989"/>
    </source>
</evidence>
<comment type="subcellular location">
    <subcellularLocation>
        <location evidence="9">Cell membrane</location>
        <topology evidence="9">Multi-pass membrane protein</topology>
    </subcellularLocation>
</comment>
<comment type="catalytic activity">
    <reaction evidence="9 10">
        <text>Release of signal peptides from bacterial membrane prolipoproteins. Hydrolyzes -Xaa-Yaa-Zaa-|-(S,diacylglyceryl)Cys-, in which Xaa is hydrophobic (preferably Leu), and Yaa (Ala or Ser) and Zaa (Gly or Ala) have small, neutral side chains.</text>
        <dbReference type="EC" id="3.4.23.36"/>
    </reaction>
</comment>
<evidence type="ECO:0000256" key="6">
    <source>
        <dbReference type="ARBA" id="ARBA00022801"/>
    </source>
</evidence>
<dbReference type="PANTHER" id="PTHR33695">
    <property type="entry name" value="LIPOPROTEIN SIGNAL PEPTIDASE"/>
    <property type="match status" value="1"/>
</dbReference>
<organism evidence="13 14">
    <name type="scientific">Collinsella ureilytica</name>
    <dbReference type="NCBI Taxonomy" id="2869515"/>
    <lineage>
        <taxon>Bacteria</taxon>
        <taxon>Bacillati</taxon>
        <taxon>Actinomycetota</taxon>
        <taxon>Coriobacteriia</taxon>
        <taxon>Coriobacteriales</taxon>
        <taxon>Coriobacteriaceae</taxon>
        <taxon>Collinsella</taxon>
    </lineage>
</organism>
<proteinExistence type="inferred from homology"/>
<feature type="transmembrane region" description="Helical" evidence="9">
    <location>
        <begin position="58"/>
        <end position="76"/>
    </location>
</feature>
<dbReference type="EC" id="3.4.23.36" evidence="9"/>
<feature type="region of interest" description="Disordered" evidence="12">
    <location>
        <begin position="193"/>
        <end position="229"/>
    </location>
</feature>